<dbReference type="InterPro" id="IPR005158">
    <property type="entry name" value="BTAD"/>
</dbReference>
<keyword evidence="3 6" id="KW-0238">DNA-binding</keyword>
<keyword evidence="2" id="KW-0805">Transcription regulation</keyword>
<dbReference type="CDD" id="cd15831">
    <property type="entry name" value="BTAD"/>
    <property type="match status" value="1"/>
</dbReference>
<evidence type="ECO:0000256" key="2">
    <source>
        <dbReference type="ARBA" id="ARBA00023015"/>
    </source>
</evidence>
<dbReference type="InterPro" id="IPR011990">
    <property type="entry name" value="TPR-like_helical_dom_sf"/>
</dbReference>
<dbReference type="SMART" id="SM00028">
    <property type="entry name" value="TPR"/>
    <property type="match status" value="5"/>
</dbReference>
<dbReference type="PANTHER" id="PTHR35807:SF1">
    <property type="entry name" value="TRANSCRIPTIONAL REGULATOR REDD"/>
    <property type="match status" value="1"/>
</dbReference>
<dbReference type="SUPFAM" id="SSF48452">
    <property type="entry name" value="TPR-like"/>
    <property type="match status" value="3"/>
</dbReference>
<dbReference type="InterPro" id="IPR016032">
    <property type="entry name" value="Sig_transdc_resp-reg_C-effctor"/>
</dbReference>
<dbReference type="InterPro" id="IPR027417">
    <property type="entry name" value="P-loop_NTPase"/>
</dbReference>
<dbReference type="PANTHER" id="PTHR35807">
    <property type="entry name" value="TRANSCRIPTIONAL REGULATOR REDD-RELATED"/>
    <property type="match status" value="1"/>
</dbReference>
<dbReference type="Gene3D" id="3.40.50.300">
    <property type="entry name" value="P-loop containing nucleotide triphosphate hydrolases"/>
    <property type="match status" value="1"/>
</dbReference>
<evidence type="ECO:0000256" key="5">
    <source>
        <dbReference type="PROSITE-ProRule" id="PRU00339"/>
    </source>
</evidence>
<dbReference type="InterPro" id="IPR019734">
    <property type="entry name" value="TPR_rpt"/>
</dbReference>
<dbReference type="SUPFAM" id="SSF52540">
    <property type="entry name" value="P-loop containing nucleoside triphosphate hydrolases"/>
    <property type="match status" value="1"/>
</dbReference>
<evidence type="ECO:0000256" key="3">
    <source>
        <dbReference type="ARBA" id="ARBA00023125"/>
    </source>
</evidence>
<reference evidence="9 10" key="1">
    <citation type="submission" date="2021-01" db="EMBL/GenBank/DDBJ databases">
        <title>Whole genome shotgun sequence of Plantactinospora endophytica NBRC 110450.</title>
        <authorList>
            <person name="Komaki H."/>
            <person name="Tamura T."/>
        </authorList>
    </citation>
    <scope>NUCLEOTIDE SEQUENCE [LARGE SCALE GENOMIC DNA]</scope>
    <source>
        <strain evidence="9 10">NBRC 110450</strain>
    </source>
</reference>
<dbReference type="SMART" id="SM00862">
    <property type="entry name" value="Trans_reg_C"/>
    <property type="match status" value="1"/>
</dbReference>
<dbReference type="Pfam" id="PF03704">
    <property type="entry name" value="BTAD"/>
    <property type="match status" value="1"/>
</dbReference>
<evidence type="ECO:0000313" key="10">
    <source>
        <dbReference type="Proteomes" id="UP000646749"/>
    </source>
</evidence>
<feature type="region of interest" description="Disordered" evidence="7">
    <location>
        <begin position="932"/>
        <end position="958"/>
    </location>
</feature>
<evidence type="ECO:0000256" key="4">
    <source>
        <dbReference type="ARBA" id="ARBA00023163"/>
    </source>
</evidence>
<dbReference type="PRINTS" id="PR00364">
    <property type="entry name" value="DISEASERSIST"/>
</dbReference>
<protein>
    <submittedName>
        <fullName evidence="9">SARP family transcriptional regulator</fullName>
    </submittedName>
</protein>
<dbReference type="Pfam" id="PF00486">
    <property type="entry name" value="Trans_reg_C"/>
    <property type="match status" value="1"/>
</dbReference>
<dbReference type="InterPro" id="IPR051677">
    <property type="entry name" value="AfsR-DnrI-RedD_regulator"/>
</dbReference>
<keyword evidence="4" id="KW-0804">Transcription</keyword>
<dbReference type="Proteomes" id="UP000646749">
    <property type="component" value="Unassembled WGS sequence"/>
</dbReference>
<dbReference type="PROSITE" id="PS50005">
    <property type="entry name" value="TPR"/>
    <property type="match status" value="2"/>
</dbReference>
<dbReference type="InterPro" id="IPR036388">
    <property type="entry name" value="WH-like_DNA-bd_sf"/>
</dbReference>
<evidence type="ECO:0000256" key="7">
    <source>
        <dbReference type="SAM" id="MobiDB-lite"/>
    </source>
</evidence>
<evidence type="ECO:0000313" key="9">
    <source>
        <dbReference type="EMBL" id="GIG93116.1"/>
    </source>
</evidence>
<organism evidence="9 10">
    <name type="scientific">Plantactinospora endophytica</name>
    <dbReference type="NCBI Taxonomy" id="673535"/>
    <lineage>
        <taxon>Bacteria</taxon>
        <taxon>Bacillati</taxon>
        <taxon>Actinomycetota</taxon>
        <taxon>Actinomycetes</taxon>
        <taxon>Micromonosporales</taxon>
        <taxon>Micromonosporaceae</taxon>
        <taxon>Plantactinospora</taxon>
    </lineage>
</organism>
<gene>
    <name evidence="9" type="ORF">Pen02_80520</name>
</gene>
<dbReference type="EMBL" id="BONW01000051">
    <property type="protein sequence ID" value="GIG93116.1"/>
    <property type="molecule type" value="Genomic_DNA"/>
</dbReference>
<proteinExistence type="inferred from homology"/>
<feature type="compositionally biased region" description="Basic and acidic residues" evidence="7">
    <location>
        <begin position="949"/>
        <end position="958"/>
    </location>
</feature>
<dbReference type="SUPFAM" id="SSF46894">
    <property type="entry name" value="C-terminal effector domain of the bipartite response regulators"/>
    <property type="match status" value="1"/>
</dbReference>
<feature type="repeat" description="TPR" evidence="5">
    <location>
        <begin position="720"/>
        <end position="753"/>
    </location>
</feature>
<comment type="caution">
    <text evidence="9">The sequence shown here is derived from an EMBL/GenBank/DDBJ whole genome shotgun (WGS) entry which is preliminary data.</text>
</comment>
<evidence type="ECO:0000256" key="6">
    <source>
        <dbReference type="PROSITE-ProRule" id="PRU01091"/>
    </source>
</evidence>
<sequence length="958" mass="104748">MNGVEFRLLGPVGVWRDGDQLGPLNAQQRTLLAMLMLEPDRVIGVDRLVTALWSESPPVSARNAVQGHVSKLRRLLTGLPGVELATTGPGYRLVVDAQTVDLHRFRELVGRARDRDVTEAGELLRAALSLWQGPALLDVAGDWLPGIIGVGLEEERLCAVEERASADLRIGRHHDLVVELSAVVTAHPVRERTVCLLMTALERSGRRSDALALFRRTRRRLVEELGIEPGEDLRRLHQQVLEGEPDGSSQPDWPARGGARPRQLPADIAHFSGREQDIGALDGLISMTDQDPPPTAVIAVIGGPAGVGKTALAVHWAHRVADRFPDGQLFVNLRGFDPAGPEMAPAEALRHFLAALGVPARHLPADVETRATLFRTVVAERRILIVLDNARDVEQVRPLLPGAPGCLVLVNSRSQLSGLVAANGAHPFTLDRPSMKEAREFLRRRVGEQRVSAEHMAGEEIIERCARLPLALAIVAARAATNPGFSLAALAAELRESRGRLDAFESGDAATDVRTVFSWSYETLGDDAARLFRLLGLHPGPDFAVPAAASLAGVPVRRVRPLLAELTRVHLLQEHAPGRYTFHDLLRAYATELTQLTDSGADRRAALRGVLDHYLHTAYAADFLLQPSRDPLDLPTARPGTVPEHVGDEGRALAWFTAEHHILLAAVEQAAEHQFDVHAWQLAATLADFLDRQGHFSDQVAVQTTALRAAYRLAERNAEAHAHRALGRAWVRVGRDDEALSHLRQALDLLTALGDQIGQARTHLNLGWMFGQSDRSQEALVHVRRGLALYEATGNAAMQAHALNSLGWNQAHVGDYHEALASCRQALAMLERLRDHRGQAHTWDSLGYIYRQLGDQEQTVRCYQRSSEVARDDGDRVQQAEVLDTLGDAHHTWNAGDSARQAWLHALDLFDELGDPRADQVRAKLRTVAPAANRGTGYGHPVTGAPGAAERRRASEAG</sequence>
<keyword evidence="5" id="KW-0802">TPR repeat</keyword>
<evidence type="ECO:0000259" key="8">
    <source>
        <dbReference type="PROSITE" id="PS51755"/>
    </source>
</evidence>
<evidence type="ECO:0000256" key="1">
    <source>
        <dbReference type="ARBA" id="ARBA00005820"/>
    </source>
</evidence>
<dbReference type="SMART" id="SM01043">
    <property type="entry name" value="BTAD"/>
    <property type="match status" value="1"/>
</dbReference>
<feature type="domain" description="OmpR/PhoB-type" evidence="8">
    <location>
        <begin position="1"/>
        <end position="95"/>
    </location>
</feature>
<feature type="DNA-binding region" description="OmpR/PhoB-type" evidence="6">
    <location>
        <begin position="1"/>
        <end position="95"/>
    </location>
</feature>
<dbReference type="Pfam" id="PF13424">
    <property type="entry name" value="TPR_12"/>
    <property type="match status" value="2"/>
</dbReference>
<dbReference type="InterPro" id="IPR001867">
    <property type="entry name" value="OmpR/PhoB-type_DNA-bd"/>
</dbReference>
<dbReference type="PROSITE" id="PS51755">
    <property type="entry name" value="OMPR_PHOB"/>
    <property type="match status" value="1"/>
</dbReference>
<feature type="repeat" description="TPR" evidence="5">
    <location>
        <begin position="840"/>
        <end position="873"/>
    </location>
</feature>
<name>A0ABQ4EEG7_9ACTN</name>
<accession>A0ABQ4EEG7</accession>
<dbReference type="Gene3D" id="1.25.40.10">
    <property type="entry name" value="Tetratricopeptide repeat domain"/>
    <property type="match status" value="2"/>
</dbReference>
<dbReference type="Gene3D" id="1.10.10.10">
    <property type="entry name" value="Winged helix-like DNA-binding domain superfamily/Winged helix DNA-binding domain"/>
    <property type="match status" value="1"/>
</dbReference>
<keyword evidence="10" id="KW-1185">Reference proteome</keyword>
<dbReference type="RefSeq" id="WP_203871414.1">
    <property type="nucleotide sequence ID" value="NZ_BONW01000051.1"/>
</dbReference>
<feature type="region of interest" description="Disordered" evidence="7">
    <location>
        <begin position="242"/>
        <end position="261"/>
    </location>
</feature>
<comment type="similarity">
    <text evidence="1">Belongs to the AfsR/DnrI/RedD regulatory family.</text>
</comment>